<name>A0ABV5WJ79_9BACI</name>
<accession>A0ABV5WJ79</accession>
<sequence>MGIDVVAFGTLAHGLLGGTWSKEKVDVNNTGVPLFSKENIDKNLSLIEVLREIAVEKQITLPQLAIAWVLAKGEDIIPLIGARRVSQLQNSMESLDVHLSESDVKRIEEAIPVNEIAGGSFPQMQFKNGMVVHQ</sequence>
<evidence type="ECO:0000313" key="3">
    <source>
        <dbReference type="EMBL" id="MFB9760668.1"/>
    </source>
</evidence>
<keyword evidence="1" id="KW-0560">Oxidoreductase</keyword>
<comment type="caution">
    <text evidence="3">The sequence shown here is derived from an EMBL/GenBank/DDBJ whole genome shotgun (WGS) entry which is preliminary data.</text>
</comment>
<dbReference type="InterPro" id="IPR036812">
    <property type="entry name" value="NAD(P)_OxRdtase_dom_sf"/>
</dbReference>
<dbReference type="RefSeq" id="WP_379950955.1">
    <property type="nucleotide sequence ID" value="NZ_JBHMAF010000166.1"/>
</dbReference>
<dbReference type="Proteomes" id="UP001589609">
    <property type="component" value="Unassembled WGS sequence"/>
</dbReference>
<reference evidence="3 4" key="1">
    <citation type="submission" date="2024-09" db="EMBL/GenBank/DDBJ databases">
        <authorList>
            <person name="Sun Q."/>
            <person name="Mori K."/>
        </authorList>
    </citation>
    <scope>NUCLEOTIDE SEQUENCE [LARGE SCALE GENOMIC DNA]</scope>
    <source>
        <strain evidence="3 4">JCM 11201</strain>
    </source>
</reference>
<dbReference type="Pfam" id="PF00248">
    <property type="entry name" value="Aldo_ket_red"/>
    <property type="match status" value="1"/>
</dbReference>
<dbReference type="SUPFAM" id="SSF51430">
    <property type="entry name" value="NAD(P)-linked oxidoreductase"/>
    <property type="match status" value="1"/>
</dbReference>
<dbReference type="PANTHER" id="PTHR43625">
    <property type="entry name" value="AFLATOXIN B1 ALDEHYDE REDUCTASE"/>
    <property type="match status" value="1"/>
</dbReference>
<dbReference type="Gene3D" id="3.20.20.100">
    <property type="entry name" value="NADP-dependent oxidoreductase domain"/>
    <property type="match status" value="1"/>
</dbReference>
<dbReference type="InterPro" id="IPR050791">
    <property type="entry name" value="Aldo-Keto_reductase"/>
</dbReference>
<organism evidence="3 4">
    <name type="scientific">Ectobacillus funiculus</name>
    <dbReference type="NCBI Taxonomy" id="137993"/>
    <lineage>
        <taxon>Bacteria</taxon>
        <taxon>Bacillati</taxon>
        <taxon>Bacillota</taxon>
        <taxon>Bacilli</taxon>
        <taxon>Bacillales</taxon>
        <taxon>Bacillaceae</taxon>
        <taxon>Ectobacillus</taxon>
    </lineage>
</organism>
<evidence type="ECO:0000313" key="4">
    <source>
        <dbReference type="Proteomes" id="UP001589609"/>
    </source>
</evidence>
<evidence type="ECO:0000256" key="1">
    <source>
        <dbReference type="ARBA" id="ARBA00023002"/>
    </source>
</evidence>
<evidence type="ECO:0000259" key="2">
    <source>
        <dbReference type="Pfam" id="PF00248"/>
    </source>
</evidence>
<keyword evidence="4" id="KW-1185">Reference proteome</keyword>
<proteinExistence type="predicted"/>
<feature type="domain" description="NADP-dependent oxidoreductase" evidence="2">
    <location>
        <begin position="2"/>
        <end position="110"/>
    </location>
</feature>
<gene>
    <name evidence="3" type="ORF">ACFFMS_20485</name>
</gene>
<dbReference type="InterPro" id="IPR023210">
    <property type="entry name" value="NADP_OxRdtase_dom"/>
</dbReference>
<dbReference type="PANTHER" id="PTHR43625:SF40">
    <property type="entry name" value="ALDO-KETO REDUCTASE YAKC [NADP(+)]"/>
    <property type="match status" value="1"/>
</dbReference>
<dbReference type="EMBL" id="JBHMAF010000166">
    <property type="protein sequence ID" value="MFB9760668.1"/>
    <property type="molecule type" value="Genomic_DNA"/>
</dbReference>
<protein>
    <submittedName>
        <fullName evidence="3">Aldo/keto reductase</fullName>
    </submittedName>
</protein>